<dbReference type="AlphaFoldDB" id="A0AAW1QBC9"/>
<dbReference type="InterPro" id="IPR051966">
    <property type="entry name" value="RPAP3"/>
</dbReference>
<keyword evidence="4" id="KW-0862">Zinc</keyword>
<evidence type="ECO:0000313" key="7">
    <source>
        <dbReference type="EMBL" id="KAK9818348.1"/>
    </source>
</evidence>
<name>A0AAW1QBC9_9CHLO</name>
<evidence type="ECO:0000259" key="6">
    <source>
        <dbReference type="PROSITE" id="PS50865"/>
    </source>
</evidence>
<dbReference type="InterPro" id="IPR002893">
    <property type="entry name" value="Znf_MYND"/>
</dbReference>
<dbReference type="InterPro" id="IPR011990">
    <property type="entry name" value="TPR-like_helical_dom_sf"/>
</dbReference>
<dbReference type="PROSITE" id="PS50865">
    <property type="entry name" value="ZF_MYND_2"/>
    <property type="match status" value="1"/>
</dbReference>
<evidence type="ECO:0000256" key="5">
    <source>
        <dbReference type="PROSITE-ProRule" id="PRU00134"/>
    </source>
</evidence>
<evidence type="ECO:0000256" key="3">
    <source>
        <dbReference type="ARBA" id="ARBA00022803"/>
    </source>
</evidence>
<dbReference type="GO" id="GO:0008270">
    <property type="term" value="F:zinc ion binding"/>
    <property type="evidence" value="ECO:0007669"/>
    <property type="project" value="UniProtKB-KW"/>
</dbReference>
<dbReference type="PANTHER" id="PTHR46423:SF1">
    <property type="entry name" value="RNA POLYMERASE II-ASSOCIATED PROTEIN 3"/>
    <property type="match status" value="1"/>
</dbReference>
<gene>
    <name evidence="7" type="ORF">WJX72_011072</name>
</gene>
<dbReference type="SUPFAM" id="SSF144232">
    <property type="entry name" value="HIT/MYND zinc finger-like"/>
    <property type="match status" value="1"/>
</dbReference>
<dbReference type="PANTHER" id="PTHR46423">
    <property type="entry name" value="RNA POLYMERASE II-ASSOCIATED PROTEIN 3"/>
    <property type="match status" value="1"/>
</dbReference>
<sequence>MDFNLNLDYWKAWLGALTPGQQRELPQLAIWIAEEMTDEANFDGNWRPQLEATKPADIAYCHNITIGELLQEFLRCTGIWLQFLTSNNTMATYGPQGKKGIGAGYAAATTFDALLALQESWAMCVMVQPGQGLTPSTYAAFRACIMQRISQQEGYAIAVYSAMVPLFSIIEAKTLDGQTAESVGKFNLHMAALTWLFMALAYLQCEIWPVHLAPDWSKKRICNRRLCPVNQAYVRDHCADTSSPLPVRLAFKAFVGRKLKKCSGCEQAWYCSPECSKQRWKQHKPFCRALQQAATHPPQLPQVPRVTDIKKDGEGAAEGQQKLNNMMRIFHQARTTGVTQREAMAFAVHAVKEEPGSSQGTQAEAQASGGTRGAGLDVFARIAATTFSRATASSGNTPSAIELLKSIAELMAQRAGRGYVYTSKDLKVAKLAVPAVQVEIGVLKASGQLNEATEDMANKAGISAIIDYGGLPEATPESTTMLALEAVRFRTASLNRKSIVTVLPRQPRKVAIPPAAKPPRGDAKAAQAERERGNRLYGSQQWREAVEAYSASLLCMESAPAYANRAAALTQLQDWQRVADDCTEALRLDPAYHKALTRRCNACIMLQAFDAALADLRALYLTRPFDFEELRDREQKGLRIRTGQLLGPGSTQQRALQGIALLDQKLKELAGGGKEDLLPPPEQIQSLNAKQTISLLRPPGDPSSPIPFFTMPSAVMALRCGGPGTPGHYASLLNWIAFLIDDHHETGRRIDPRPGDIGYELHQIGGNLNPCTSPEELVSKSPGLLPWCLAFSLADAKLKAQADKRRAKREAAGLAPLHGTDDWEELQDEASHCVREHATAKEMGWFLTCFLARCVGVPGGWLVQPRYANTPVYMLEDEADRHAALRRLCELWADPLVRLTCGDSIKQAVHALCHLFLPPGLRTVADMDNDVRKPSQKEWDIACSTPGFLAGLASNTHIDATYSTDTRNFLGCVPLARWERVADEDVVCIFLRFHLPFITNAPVVDREGNELPPEDMARVLASLDRMLSTPERRMLVVSEFASCSPFVGWLACEAGLSTMDMRQRYVPNPGASSSGLKKLSTYAKDWIELGHSERTAAEWALPDKKRTELKSGGKKARKKK</sequence>
<reference evidence="7 8" key="1">
    <citation type="journal article" date="2024" name="Nat. Commun.">
        <title>Phylogenomics reveals the evolutionary origins of lichenization in chlorophyte algae.</title>
        <authorList>
            <person name="Puginier C."/>
            <person name="Libourel C."/>
            <person name="Otte J."/>
            <person name="Skaloud P."/>
            <person name="Haon M."/>
            <person name="Grisel S."/>
            <person name="Petersen M."/>
            <person name="Berrin J.G."/>
            <person name="Delaux P.M."/>
            <person name="Dal Grande F."/>
            <person name="Keller J."/>
        </authorList>
    </citation>
    <scope>NUCLEOTIDE SEQUENCE [LARGE SCALE GENOMIC DNA]</scope>
    <source>
        <strain evidence="7 8">SAG 2043</strain>
    </source>
</reference>
<dbReference type="Gene3D" id="6.10.140.2220">
    <property type="match status" value="1"/>
</dbReference>
<evidence type="ECO:0000313" key="8">
    <source>
        <dbReference type="Proteomes" id="UP001489004"/>
    </source>
</evidence>
<keyword evidence="1" id="KW-0479">Metal-binding</keyword>
<dbReference type="SMART" id="SM00028">
    <property type="entry name" value="TPR"/>
    <property type="match status" value="1"/>
</dbReference>
<dbReference type="SUPFAM" id="SSF48452">
    <property type="entry name" value="TPR-like"/>
    <property type="match status" value="1"/>
</dbReference>
<dbReference type="GO" id="GO:0101031">
    <property type="term" value="C:protein folding chaperone complex"/>
    <property type="evidence" value="ECO:0007669"/>
    <property type="project" value="TreeGrafter"/>
</dbReference>
<comment type="caution">
    <text evidence="7">The sequence shown here is derived from an EMBL/GenBank/DDBJ whole genome shotgun (WGS) entry which is preliminary data.</text>
</comment>
<feature type="domain" description="MYND-type" evidence="6">
    <location>
        <begin position="235"/>
        <end position="287"/>
    </location>
</feature>
<dbReference type="EMBL" id="JALJOR010000004">
    <property type="protein sequence ID" value="KAK9818348.1"/>
    <property type="molecule type" value="Genomic_DNA"/>
</dbReference>
<dbReference type="Pfam" id="PF01753">
    <property type="entry name" value="zf-MYND"/>
    <property type="match status" value="1"/>
</dbReference>
<dbReference type="Proteomes" id="UP001489004">
    <property type="component" value="Unassembled WGS sequence"/>
</dbReference>
<keyword evidence="2 5" id="KW-0863">Zinc-finger</keyword>
<accession>A0AAW1QBC9</accession>
<proteinExistence type="predicted"/>
<keyword evidence="3" id="KW-0802">TPR repeat</keyword>
<protein>
    <recommendedName>
        <fullName evidence="6">MYND-type domain-containing protein</fullName>
    </recommendedName>
</protein>
<organism evidence="7 8">
    <name type="scientific">[Myrmecia] bisecta</name>
    <dbReference type="NCBI Taxonomy" id="41462"/>
    <lineage>
        <taxon>Eukaryota</taxon>
        <taxon>Viridiplantae</taxon>
        <taxon>Chlorophyta</taxon>
        <taxon>core chlorophytes</taxon>
        <taxon>Trebouxiophyceae</taxon>
        <taxon>Trebouxiales</taxon>
        <taxon>Trebouxiaceae</taxon>
        <taxon>Myrmecia</taxon>
    </lineage>
</organism>
<dbReference type="Gene3D" id="1.25.40.10">
    <property type="entry name" value="Tetratricopeptide repeat domain"/>
    <property type="match status" value="1"/>
</dbReference>
<evidence type="ECO:0000256" key="1">
    <source>
        <dbReference type="ARBA" id="ARBA00022723"/>
    </source>
</evidence>
<dbReference type="Gene3D" id="1.10.220.160">
    <property type="match status" value="1"/>
</dbReference>
<dbReference type="InterPro" id="IPR019734">
    <property type="entry name" value="TPR_rpt"/>
</dbReference>
<evidence type="ECO:0000256" key="4">
    <source>
        <dbReference type="ARBA" id="ARBA00022833"/>
    </source>
</evidence>
<keyword evidence="8" id="KW-1185">Reference proteome</keyword>
<evidence type="ECO:0000256" key="2">
    <source>
        <dbReference type="ARBA" id="ARBA00022771"/>
    </source>
</evidence>